<name>A0ABT6P4P9_9BACT</name>
<protein>
    <submittedName>
        <fullName evidence="7">Radical SAM protein</fullName>
    </submittedName>
</protein>
<dbReference type="PANTHER" id="PTHR43409">
    <property type="entry name" value="ANAEROBIC MAGNESIUM-PROTOPORPHYRIN IX MONOMETHYL ESTER CYCLASE-RELATED"/>
    <property type="match status" value="1"/>
</dbReference>
<keyword evidence="8" id="KW-1185">Reference proteome</keyword>
<comment type="cofactor">
    <cofactor evidence="1">
        <name>[4Fe-4S] cluster</name>
        <dbReference type="ChEBI" id="CHEBI:49883"/>
    </cofactor>
</comment>
<keyword evidence="4" id="KW-0408">Iron</keyword>
<dbReference type="EMBL" id="JARZHI010000062">
    <property type="protein sequence ID" value="MDI1435582.1"/>
    <property type="molecule type" value="Genomic_DNA"/>
</dbReference>
<dbReference type="RefSeq" id="WP_284721507.1">
    <property type="nucleotide sequence ID" value="NZ_JARZHI010000062.1"/>
</dbReference>
<dbReference type="SFLD" id="SFLDS00029">
    <property type="entry name" value="Radical_SAM"/>
    <property type="match status" value="1"/>
</dbReference>
<organism evidence="7 8">
    <name type="scientific">Polyangium sorediatum</name>
    <dbReference type="NCBI Taxonomy" id="889274"/>
    <lineage>
        <taxon>Bacteria</taxon>
        <taxon>Pseudomonadati</taxon>
        <taxon>Myxococcota</taxon>
        <taxon>Polyangia</taxon>
        <taxon>Polyangiales</taxon>
        <taxon>Polyangiaceae</taxon>
        <taxon>Polyangium</taxon>
    </lineage>
</organism>
<proteinExistence type="predicted"/>
<reference evidence="7 8" key="1">
    <citation type="submission" date="2023-04" db="EMBL/GenBank/DDBJ databases">
        <title>The genome sequence of Polyangium sorediatum DSM14670.</title>
        <authorList>
            <person name="Zhang X."/>
        </authorList>
    </citation>
    <scope>NUCLEOTIDE SEQUENCE [LARGE SCALE GENOMIC DNA]</scope>
    <source>
        <strain evidence="7 8">DSM 14670</strain>
    </source>
</reference>
<dbReference type="PROSITE" id="PS51918">
    <property type="entry name" value="RADICAL_SAM"/>
    <property type="match status" value="1"/>
</dbReference>
<keyword evidence="2" id="KW-0949">S-adenosyl-L-methionine</keyword>
<evidence type="ECO:0000313" key="8">
    <source>
        <dbReference type="Proteomes" id="UP001160301"/>
    </source>
</evidence>
<comment type="caution">
    <text evidence="7">The sequence shown here is derived from an EMBL/GenBank/DDBJ whole genome shotgun (WGS) entry which is preliminary data.</text>
</comment>
<dbReference type="InterPro" id="IPR007197">
    <property type="entry name" value="rSAM"/>
</dbReference>
<dbReference type="InterPro" id="IPR051198">
    <property type="entry name" value="BchE-like"/>
</dbReference>
<evidence type="ECO:0000256" key="3">
    <source>
        <dbReference type="ARBA" id="ARBA00022723"/>
    </source>
</evidence>
<keyword evidence="5" id="KW-0411">Iron-sulfur</keyword>
<evidence type="ECO:0000256" key="5">
    <source>
        <dbReference type="ARBA" id="ARBA00023014"/>
    </source>
</evidence>
<evidence type="ECO:0000256" key="2">
    <source>
        <dbReference type="ARBA" id="ARBA00022691"/>
    </source>
</evidence>
<dbReference type="InterPro" id="IPR058240">
    <property type="entry name" value="rSAM_sf"/>
</dbReference>
<feature type="domain" description="Radical SAM core" evidence="6">
    <location>
        <begin position="241"/>
        <end position="470"/>
    </location>
</feature>
<keyword evidence="3" id="KW-0479">Metal-binding</keyword>
<dbReference type="InterPro" id="IPR006638">
    <property type="entry name" value="Elp3/MiaA/NifB-like_rSAM"/>
</dbReference>
<dbReference type="Pfam" id="PF04055">
    <property type="entry name" value="Radical_SAM"/>
    <property type="match status" value="1"/>
</dbReference>
<dbReference type="Gene3D" id="3.80.30.20">
    <property type="entry name" value="tm_1862 like domain"/>
    <property type="match status" value="1"/>
</dbReference>
<sequence length="659" mass="72489">MTASVPRPRDVLFVLPPDFSAPEAHLVFRFPPLGPAVVAASIRSLGLVGRAVDLALDLFKAPLDLEVAPLVAPTLVERHLAGEHDARIDAVMDRIFERLDEPGRGADLVAVSIDRGSQVPFVAVLTCEMKRRWGKRIIVGGVAVEHLHALLEKSGAIGADIVTKASTPAQIRRAFAALLDLPEHRRGGPLEPNTEIVELVRGGMRKAPSAADWPTPDFSIYDLDPYRRDVVGVDGAAYPAYRGELGASLVLPYFFSFECQFSCAFCQTGGTQEHKPIDLVVRELAELSERWQTRAFLFFDTQVNLLAADLSRALLAARLDLRWSDSYRVRPSEPGDLELMARAGCAGLTIGVESASARVLKAMVKGHRPEQATQMILEAHRHEIMVRVNLLSCFPGETREELAETRDWVRQNAFAIDDLAPSSFYLTADSPIGRKPERYGIRVRGPRSLEGETRFRKSPDSLMYDEMGGLTWEERAPMLEASEGMLRSAWLEGRASLDGLGGFSPSAMLGLRSHFATKAEIYAFLGRCRGGAPRLEEEARAPETSAEVLPSILRSSLPKLLAPRWADAAMARAFAAAFRAAAPSLAARLREGDTAHVVLWPDGRFLFFRGAVRRGSDDRARSFHVEEPLGAPPPEEITQGSSFEVLTFRLDPRRPRVVP</sequence>
<dbReference type="SFLD" id="SFLDG01082">
    <property type="entry name" value="B12-binding_domain_containing"/>
    <property type="match status" value="1"/>
</dbReference>
<gene>
    <name evidence="7" type="ORF">QHF89_39130</name>
</gene>
<dbReference type="InterPro" id="IPR023404">
    <property type="entry name" value="rSAM_horseshoe"/>
</dbReference>
<dbReference type="SMART" id="SM00729">
    <property type="entry name" value="Elp3"/>
    <property type="match status" value="1"/>
</dbReference>
<accession>A0ABT6P4P9</accession>
<evidence type="ECO:0000313" key="7">
    <source>
        <dbReference type="EMBL" id="MDI1435582.1"/>
    </source>
</evidence>
<evidence type="ECO:0000259" key="6">
    <source>
        <dbReference type="PROSITE" id="PS51918"/>
    </source>
</evidence>
<dbReference type="Proteomes" id="UP001160301">
    <property type="component" value="Unassembled WGS sequence"/>
</dbReference>
<dbReference type="SUPFAM" id="SSF102114">
    <property type="entry name" value="Radical SAM enzymes"/>
    <property type="match status" value="1"/>
</dbReference>
<evidence type="ECO:0000256" key="1">
    <source>
        <dbReference type="ARBA" id="ARBA00001966"/>
    </source>
</evidence>
<evidence type="ECO:0000256" key="4">
    <source>
        <dbReference type="ARBA" id="ARBA00023004"/>
    </source>
</evidence>